<organism evidence="1 2">
    <name type="scientific">Oesophagostomum dentatum</name>
    <name type="common">Nodular worm</name>
    <dbReference type="NCBI Taxonomy" id="61180"/>
    <lineage>
        <taxon>Eukaryota</taxon>
        <taxon>Metazoa</taxon>
        <taxon>Ecdysozoa</taxon>
        <taxon>Nematoda</taxon>
        <taxon>Chromadorea</taxon>
        <taxon>Rhabditida</taxon>
        <taxon>Rhabditina</taxon>
        <taxon>Rhabditomorpha</taxon>
        <taxon>Strongyloidea</taxon>
        <taxon>Strongylidae</taxon>
        <taxon>Oesophagostomum</taxon>
    </lineage>
</organism>
<gene>
    <name evidence="1" type="ORF">OESDEN_07352</name>
</gene>
<accession>A0A0B1T5C0</accession>
<keyword evidence="2" id="KW-1185">Reference proteome</keyword>
<evidence type="ECO:0000313" key="1">
    <source>
        <dbReference type="EMBL" id="KHJ92753.1"/>
    </source>
</evidence>
<dbReference type="Proteomes" id="UP000053660">
    <property type="component" value="Unassembled WGS sequence"/>
</dbReference>
<protein>
    <submittedName>
        <fullName evidence="1">Uncharacterized protein</fullName>
    </submittedName>
</protein>
<dbReference type="EMBL" id="KN551151">
    <property type="protein sequence ID" value="KHJ92753.1"/>
    <property type="molecule type" value="Genomic_DNA"/>
</dbReference>
<evidence type="ECO:0000313" key="2">
    <source>
        <dbReference type="Proteomes" id="UP000053660"/>
    </source>
</evidence>
<proteinExistence type="predicted"/>
<name>A0A0B1T5C0_OESDE</name>
<sequence>MRKDPVLYYHYLEPGTISESEIAIIANYDPTLDCFIDTTDDYIHRTITITGRDTVHEKVAFCIRNRDKYVWRIRGDDDSLYTITSAHCSDNGSGRFYGQV</sequence>
<reference evidence="1 2" key="1">
    <citation type="submission" date="2014-03" db="EMBL/GenBank/DDBJ databases">
        <title>Draft genome of the hookworm Oesophagostomum dentatum.</title>
        <authorList>
            <person name="Mitreva M."/>
        </authorList>
    </citation>
    <scope>NUCLEOTIDE SEQUENCE [LARGE SCALE GENOMIC DNA]</scope>
    <source>
        <strain evidence="1 2">OD-Hann</strain>
    </source>
</reference>
<dbReference type="AlphaFoldDB" id="A0A0B1T5C0"/>